<dbReference type="PhylomeDB" id="A7TI07"/>
<dbReference type="InterPro" id="IPR007902">
    <property type="entry name" value="Chl4/mis15/CENP-N"/>
</dbReference>
<protein>
    <recommendedName>
        <fullName evidence="3">Chl4p</fullName>
    </recommendedName>
</protein>
<dbReference type="eggNOG" id="ENOG502QVRZ">
    <property type="taxonomic scope" value="Eukaryota"/>
</dbReference>
<reference evidence="1 2" key="1">
    <citation type="journal article" date="2007" name="Proc. Natl. Acad. Sci. U.S.A.">
        <title>Independent sorting-out of thousands of duplicated gene pairs in two yeast species descended from a whole-genome duplication.</title>
        <authorList>
            <person name="Scannell D.R."/>
            <person name="Frank A.C."/>
            <person name="Conant G.C."/>
            <person name="Byrne K.P."/>
            <person name="Woolfit M."/>
            <person name="Wolfe K.H."/>
        </authorList>
    </citation>
    <scope>NUCLEOTIDE SEQUENCE [LARGE SCALE GENOMIC DNA]</scope>
    <source>
        <strain evidence="2">ATCC 22028 / DSM 70294 / BCRC 21397 / CBS 2163 / NBRC 10782 / NRRL Y-8283 / UCD 57-17</strain>
    </source>
</reference>
<organism evidence="2">
    <name type="scientific">Vanderwaltozyma polyspora (strain ATCC 22028 / DSM 70294 / BCRC 21397 / CBS 2163 / NBRC 10782 / NRRL Y-8283 / UCD 57-17)</name>
    <name type="common">Kluyveromyces polysporus</name>
    <dbReference type="NCBI Taxonomy" id="436907"/>
    <lineage>
        <taxon>Eukaryota</taxon>
        <taxon>Fungi</taxon>
        <taxon>Dikarya</taxon>
        <taxon>Ascomycota</taxon>
        <taxon>Saccharomycotina</taxon>
        <taxon>Saccharomycetes</taxon>
        <taxon>Saccharomycetales</taxon>
        <taxon>Saccharomycetaceae</taxon>
        <taxon>Vanderwaltozyma</taxon>
    </lineage>
</organism>
<evidence type="ECO:0008006" key="3">
    <source>
        <dbReference type="Google" id="ProtNLM"/>
    </source>
</evidence>
<accession>A7TI07</accession>
<name>A7TI07_VANPO</name>
<dbReference type="Proteomes" id="UP000000267">
    <property type="component" value="Unassembled WGS sequence"/>
</dbReference>
<dbReference type="InParanoid" id="A7TI07"/>
<sequence length="456" mass="52216">MLQTAIDDDFIPNFDRKLLLKQLLKLPLSTLCDLTINWTSKFGNSSNKNIDSLQGILEHYKRKKVRRRVVASRILLEYWPLGLNLYQIAQIDCHLLIHKPNNYYWNSATAWKANNEKALLIINPDKFIKNLKEDLSKFYLSNIYIFKHPELPLIICRIQLFDFNNMFLTALPERNPDGKNDIQSIELDVRTYQERELTSRRPFYVAFPENSSIVIHSSDSDSYAKLILQSVQKTLSERVPVLLKPNEDTPVRSLDAMNVINGISRYSQAFGPWKNYADASFDISPFSKPNEHISINGKRIIINDDDDKSANSSNVIKRIKLENNMLKFKGTKEGVRKINIEKSISERNKTGGLLSDIDVTTNKNKYPSPYTSLIPISKVEFTMINTIEESQEDVAIKFKLKGNDIFGGLHQLCDQELIDVSKVPGWLAGENGISSGKIINGDFQKEFKRKRGGLLQ</sequence>
<dbReference type="KEGG" id="vpo:Kpol_1031p77"/>
<gene>
    <name evidence="1" type="ORF">Kpol_1031p77</name>
</gene>
<dbReference type="GO" id="GO:0007059">
    <property type="term" value="P:chromosome segregation"/>
    <property type="evidence" value="ECO:0007669"/>
    <property type="project" value="InterPro"/>
</dbReference>
<dbReference type="HOGENOM" id="CLU_031572_0_0_1"/>
<dbReference type="FunCoup" id="A7TI07">
    <property type="interactions" value="96"/>
</dbReference>
<dbReference type="RefSeq" id="XP_001646027.1">
    <property type="nucleotide sequence ID" value="XM_001645977.1"/>
</dbReference>
<dbReference type="GO" id="GO:0034080">
    <property type="term" value="P:CENP-A containing chromatin assembly"/>
    <property type="evidence" value="ECO:0007669"/>
    <property type="project" value="InterPro"/>
</dbReference>
<keyword evidence="2" id="KW-1185">Reference proteome</keyword>
<proteinExistence type="predicted"/>
<evidence type="ECO:0000313" key="2">
    <source>
        <dbReference type="Proteomes" id="UP000000267"/>
    </source>
</evidence>
<evidence type="ECO:0000313" key="1">
    <source>
        <dbReference type="EMBL" id="EDO18169.1"/>
    </source>
</evidence>
<dbReference type="EMBL" id="DS480393">
    <property type="protein sequence ID" value="EDO18169.1"/>
    <property type="molecule type" value="Genomic_DNA"/>
</dbReference>
<dbReference type="OMA" id="HPASLRW"/>
<dbReference type="OrthoDB" id="6585699at2759"/>
<dbReference type="AlphaFoldDB" id="A7TI07"/>
<dbReference type="GeneID" id="5546443"/>
<dbReference type="Gene3D" id="3.10.20.720">
    <property type="match status" value="1"/>
</dbReference>
<dbReference type="STRING" id="436907.A7TI07"/>
<dbReference type="Pfam" id="PF05238">
    <property type="entry name" value="CENP-N"/>
    <property type="match status" value="1"/>
</dbReference>